<protein>
    <submittedName>
        <fullName evidence="1">Uncharacterized protein</fullName>
    </submittedName>
</protein>
<reference evidence="3 4" key="1">
    <citation type="submission" date="2016-09" db="EMBL/GenBank/DDBJ databases">
        <title>Chromobacterium muskegensis sp. nov., an insecticidal bacterium isolated from Sphagnum bogs.</title>
        <authorList>
            <person name="Sparks M.E."/>
            <person name="Blackburn M.B."/>
            <person name="Gundersen-Rindal D.E."/>
            <person name="Mitchell A."/>
            <person name="Farrar R."/>
            <person name="Kuhar D."/>
        </authorList>
    </citation>
    <scope>NUCLEOTIDE SEQUENCE [LARGE SCALE GENOMIC DNA]</scope>
    <source>
        <strain evidence="2 4">14B-1</strain>
        <strain evidence="1 3">37-2</strain>
    </source>
</reference>
<evidence type="ECO:0000313" key="1">
    <source>
        <dbReference type="EMBL" id="OHX10274.1"/>
    </source>
</evidence>
<accession>A0A1S1WTG1</accession>
<proteinExistence type="predicted"/>
<name>A0A1S1WTG1_9NEIS</name>
<sequence>MIDQAKVRRESLRWYLLLALNNARPEEVCEDVIQMTMRAIYPDVTPLEVRKELDYLADRALVKLRKEPSGRWWGDLTRYGVDIAEYTIDCAPGIARPAQYWSQ</sequence>
<dbReference type="RefSeq" id="WP_043579969.1">
    <property type="nucleotide sequence ID" value="NZ_MKCS01000004.1"/>
</dbReference>
<comment type="caution">
    <text evidence="1">The sequence shown here is derived from an EMBL/GenBank/DDBJ whole genome shotgun (WGS) entry which is preliminary data.</text>
</comment>
<dbReference type="Proteomes" id="UP000180280">
    <property type="component" value="Unassembled WGS sequence"/>
</dbReference>
<evidence type="ECO:0000313" key="4">
    <source>
        <dbReference type="Proteomes" id="UP000180280"/>
    </source>
</evidence>
<dbReference type="EMBL" id="MKCS01000004">
    <property type="protein sequence ID" value="OHX10274.1"/>
    <property type="molecule type" value="Genomic_DNA"/>
</dbReference>
<gene>
    <name evidence="2" type="ORF">BI344_17055</name>
    <name evidence="1" type="ORF">BI347_20990</name>
</gene>
<keyword evidence="4" id="KW-1185">Reference proteome</keyword>
<evidence type="ECO:0000313" key="3">
    <source>
        <dbReference type="Proteomes" id="UP000180088"/>
    </source>
</evidence>
<dbReference type="EMBL" id="MKCT01000029">
    <property type="protein sequence ID" value="OHX19667.1"/>
    <property type="molecule type" value="Genomic_DNA"/>
</dbReference>
<dbReference type="Proteomes" id="UP000180088">
    <property type="component" value="Unassembled WGS sequence"/>
</dbReference>
<evidence type="ECO:0000313" key="2">
    <source>
        <dbReference type="EMBL" id="OHX19667.1"/>
    </source>
</evidence>
<dbReference type="AlphaFoldDB" id="A0A1S1WTG1"/>
<organism evidence="1 3">
    <name type="scientific">Chromobacterium sphagni</name>
    <dbReference type="NCBI Taxonomy" id="1903179"/>
    <lineage>
        <taxon>Bacteria</taxon>
        <taxon>Pseudomonadati</taxon>
        <taxon>Pseudomonadota</taxon>
        <taxon>Betaproteobacteria</taxon>
        <taxon>Neisseriales</taxon>
        <taxon>Chromobacteriaceae</taxon>
        <taxon>Chromobacterium</taxon>
    </lineage>
</organism>
<dbReference type="OrthoDB" id="5677692at2"/>
<dbReference type="STRING" id="1903179.BI347_20990"/>
<dbReference type="GeneID" id="89686435"/>